<organism evidence="2 3">
    <name type="scientific">Paenibacillus chartarius</name>
    <dbReference type="NCBI Taxonomy" id="747481"/>
    <lineage>
        <taxon>Bacteria</taxon>
        <taxon>Bacillati</taxon>
        <taxon>Bacillota</taxon>
        <taxon>Bacilli</taxon>
        <taxon>Bacillales</taxon>
        <taxon>Paenibacillaceae</taxon>
        <taxon>Paenibacillus</taxon>
    </lineage>
</organism>
<dbReference type="Gene3D" id="3.40.190.10">
    <property type="entry name" value="Periplasmic binding protein-like II"/>
    <property type="match status" value="1"/>
</dbReference>
<evidence type="ECO:0000313" key="3">
    <source>
        <dbReference type="Proteomes" id="UP001589776"/>
    </source>
</evidence>
<dbReference type="RefSeq" id="WP_377474317.1">
    <property type="nucleotide sequence ID" value="NZ_JBHLWN010000115.1"/>
</dbReference>
<proteinExistence type="predicted"/>
<evidence type="ECO:0000259" key="1">
    <source>
        <dbReference type="Pfam" id="PF00497"/>
    </source>
</evidence>
<name>A0ABV6DUQ9_9BACL</name>
<evidence type="ECO:0000313" key="2">
    <source>
        <dbReference type="EMBL" id="MFC0216258.1"/>
    </source>
</evidence>
<protein>
    <submittedName>
        <fullName evidence="2">Transporter substrate-binding domain-containing protein</fullName>
    </submittedName>
</protein>
<dbReference type="Proteomes" id="UP001589776">
    <property type="component" value="Unassembled WGS sequence"/>
</dbReference>
<accession>A0ABV6DUQ9</accession>
<dbReference type="EMBL" id="JBHLWN010000115">
    <property type="protein sequence ID" value="MFC0216258.1"/>
    <property type="molecule type" value="Genomic_DNA"/>
</dbReference>
<keyword evidence="3" id="KW-1185">Reference proteome</keyword>
<gene>
    <name evidence="2" type="ORF">ACFFK0_28065</name>
</gene>
<dbReference type="InterPro" id="IPR001638">
    <property type="entry name" value="Solute-binding_3/MltF_N"/>
</dbReference>
<feature type="domain" description="Solute-binding protein family 3/N-terminal" evidence="1">
    <location>
        <begin position="15"/>
        <end position="48"/>
    </location>
</feature>
<dbReference type="SUPFAM" id="SSF53850">
    <property type="entry name" value="Periplasmic binding protein-like II"/>
    <property type="match status" value="1"/>
</dbReference>
<sequence length="56" mass="6337">MVDQAKKVETASCAFKKNNEELVQAFNKAISDMYTDGSYSRISSKWFGSDISESHR</sequence>
<reference evidence="2 3" key="1">
    <citation type="submission" date="2024-09" db="EMBL/GenBank/DDBJ databases">
        <authorList>
            <person name="Sun Q."/>
            <person name="Mori K."/>
        </authorList>
    </citation>
    <scope>NUCLEOTIDE SEQUENCE [LARGE SCALE GENOMIC DNA]</scope>
    <source>
        <strain evidence="2 3">CCM 7759</strain>
    </source>
</reference>
<comment type="caution">
    <text evidence="2">The sequence shown here is derived from an EMBL/GenBank/DDBJ whole genome shotgun (WGS) entry which is preliminary data.</text>
</comment>
<dbReference type="Pfam" id="PF00497">
    <property type="entry name" value="SBP_bac_3"/>
    <property type="match status" value="1"/>
</dbReference>